<dbReference type="OrthoDB" id="5456958at2"/>
<dbReference type="Proteomes" id="UP000295506">
    <property type="component" value="Unassembled WGS sequence"/>
</dbReference>
<evidence type="ECO:0000313" key="4">
    <source>
        <dbReference type="Proteomes" id="UP000295506"/>
    </source>
</evidence>
<protein>
    <submittedName>
        <fullName evidence="2">Uncharacterized protein</fullName>
    </submittedName>
</protein>
<dbReference type="EMBL" id="SOBK01000018">
    <property type="protein sequence ID" value="TDT81997.1"/>
    <property type="molecule type" value="Genomic_DNA"/>
</dbReference>
<dbReference type="Proteomes" id="UP000055611">
    <property type="component" value="Chromosome"/>
</dbReference>
<accession>A0A126QKG5</accession>
<evidence type="ECO:0000313" key="2">
    <source>
        <dbReference type="EMBL" id="TDT81997.1"/>
    </source>
</evidence>
<dbReference type="RefSeq" id="WP_066800488.1">
    <property type="nucleotide sequence ID" value="NZ_CP014206.1"/>
</dbReference>
<reference evidence="2 4" key="2">
    <citation type="submission" date="2019-03" db="EMBL/GenBank/DDBJ databases">
        <title>Genomic Encyclopedia of Type Strains, Phase IV (KMG-IV): sequencing the most valuable type-strain genomes for metagenomic binning, comparative biology and taxonomic classification.</title>
        <authorList>
            <person name="Goeker M."/>
        </authorList>
    </citation>
    <scope>NUCLEOTIDE SEQUENCE [LARGE SCALE GENOMIC DNA]</scope>
    <source>
        <strain evidence="2 4">DSM 101483</strain>
    </source>
</reference>
<reference evidence="1 3" key="1">
    <citation type="journal article" date="2016" name="Front. Microbiol.">
        <title>Genome Sequence of the Piezophilic, Mesophilic Sulfate-Reducing Bacterium Desulfovibrio indicus J2T.</title>
        <authorList>
            <person name="Cao J."/>
            <person name="Maignien L."/>
            <person name="Shao Z."/>
            <person name="Alain K."/>
            <person name="Jebbar M."/>
        </authorList>
    </citation>
    <scope>NUCLEOTIDE SEQUENCE [LARGE SCALE GENOMIC DNA]</scope>
    <source>
        <strain evidence="1 3">J2</strain>
    </source>
</reference>
<evidence type="ECO:0000313" key="3">
    <source>
        <dbReference type="Proteomes" id="UP000055611"/>
    </source>
</evidence>
<sequence>MGSVVALDEFRQALGRHEPKGAAGPRPVIRGGDIWGRDYTQVEAMVFGLLKVREIGLYHAGTGDPELDTLCLEALDAAYRVTDLGTARLKATIKPLKEWLLAAMTEDNKRDISWALVLTDLIEKSPLK</sequence>
<dbReference type="EMBL" id="CP014206">
    <property type="protein sequence ID" value="AMK10297.1"/>
    <property type="molecule type" value="Genomic_DNA"/>
</dbReference>
<name>A0A126QKG5_9BACT</name>
<evidence type="ECO:0000313" key="1">
    <source>
        <dbReference type="EMBL" id="AMK10297.1"/>
    </source>
</evidence>
<organism evidence="2 4">
    <name type="scientific">Pseudodesulfovibrio indicus</name>
    <dbReference type="NCBI Taxonomy" id="1716143"/>
    <lineage>
        <taxon>Bacteria</taxon>
        <taxon>Pseudomonadati</taxon>
        <taxon>Thermodesulfobacteriota</taxon>
        <taxon>Desulfovibrionia</taxon>
        <taxon>Desulfovibrionales</taxon>
        <taxon>Desulfovibrionaceae</taxon>
    </lineage>
</organism>
<proteinExistence type="predicted"/>
<gene>
    <name evidence="1" type="ORF">AWY79_03775</name>
    <name evidence="2" type="ORF">EDC59_11816</name>
</gene>
<dbReference type="KEGG" id="dej:AWY79_03775"/>
<keyword evidence="3" id="KW-1185">Reference proteome</keyword>
<dbReference type="AlphaFoldDB" id="A0A126QKG5"/>